<gene>
    <name evidence="2" type="ORF">AXK60_17465</name>
</gene>
<dbReference type="Gene3D" id="3.20.20.370">
    <property type="entry name" value="Glycoside hydrolase/deacetylase"/>
    <property type="match status" value="1"/>
</dbReference>
<protein>
    <submittedName>
        <fullName evidence="2">Polysaccharide deacetylase</fullName>
    </submittedName>
</protein>
<dbReference type="Proteomes" id="UP000070258">
    <property type="component" value="Unassembled WGS sequence"/>
</dbReference>
<evidence type="ECO:0000313" key="2">
    <source>
        <dbReference type="EMBL" id="KXP03595.1"/>
    </source>
</evidence>
<dbReference type="PANTHER" id="PTHR45985:SF3">
    <property type="entry name" value="CHITIN DEACETYLASE-LIKE 4"/>
    <property type="match status" value="1"/>
</dbReference>
<dbReference type="AlphaFoldDB" id="A0A137ZZJ2"/>
<sequence>MVKLGRGRVPGVLAVLCALLISASGCVVPGTAVPEVPPSVPGTAGASGAESIRRATNLPMRRLGPGERPPQFVLFSFDGVGVSPNWDLFLRTADRTGARFTALMTGLYFLTDDARRIYSGPGHRPGEAAIGFGGTKAEVQQQIQYLNRTWYAGHELGTHYVGHFCRGDRYPGERWSSADWNRELDQFFALMQNWRRNTGVVGGEDLAFDRSVVKGGRTQCLEGSPERLFPALRSHAMTWDSSQPSRVKGLAWPQKTNGIWEFAVPYAYSPPLKRAQTALDYNFWYTVNGAKNVPGDTNRLRRIVRETYRYMYDRAYSGNRAPLVIANHFNSWNGNAFNPATADFMAEVCGRAQTLCVTHADLVAWLEYQDPAILRALASAPLSAVDGTR</sequence>
<feature type="signal peptide" evidence="1">
    <location>
        <begin position="1"/>
        <end position="27"/>
    </location>
</feature>
<dbReference type="GO" id="GO:0005975">
    <property type="term" value="P:carbohydrate metabolic process"/>
    <property type="evidence" value="ECO:0007669"/>
    <property type="project" value="InterPro"/>
</dbReference>
<dbReference type="EMBL" id="LSRF01000058">
    <property type="protein sequence ID" value="KXP03595.1"/>
    <property type="molecule type" value="Genomic_DNA"/>
</dbReference>
<dbReference type="PROSITE" id="PS51257">
    <property type="entry name" value="PROKAR_LIPOPROTEIN"/>
    <property type="match status" value="1"/>
</dbReference>
<name>A0A137ZZJ2_9ACTN</name>
<organism evidence="2 3">
    <name type="scientific">Tsukamurella pseudospumae</name>
    <dbReference type="NCBI Taxonomy" id="239498"/>
    <lineage>
        <taxon>Bacteria</taxon>
        <taxon>Bacillati</taxon>
        <taxon>Actinomycetota</taxon>
        <taxon>Actinomycetes</taxon>
        <taxon>Mycobacteriales</taxon>
        <taxon>Tsukamurellaceae</taxon>
        <taxon>Tsukamurella</taxon>
    </lineage>
</organism>
<dbReference type="InterPro" id="IPR052740">
    <property type="entry name" value="CE4"/>
</dbReference>
<dbReference type="OrthoDB" id="438898at2"/>
<proteinExistence type="predicted"/>
<reference evidence="3" key="1">
    <citation type="submission" date="2016-02" db="EMBL/GenBank/DDBJ databases">
        <authorList>
            <person name="Wen L."/>
            <person name="He K."/>
            <person name="Yang H."/>
        </authorList>
    </citation>
    <scope>NUCLEOTIDE SEQUENCE [LARGE SCALE GENOMIC DNA]</scope>
    <source>
        <strain evidence="3">JCM 15929</strain>
    </source>
</reference>
<dbReference type="SUPFAM" id="SSF88713">
    <property type="entry name" value="Glycoside hydrolase/deacetylase"/>
    <property type="match status" value="1"/>
</dbReference>
<dbReference type="InterPro" id="IPR011330">
    <property type="entry name" value="Glyco_hydro/deAcase_b/a-brl"/>
</dbReference>
<keyword evidence="1" id="KW-0732">Signal</keyword>
<dbReference type="STRING" id="239498.AXK60_17465"/>
<dbReference type="PANTHER" id="PTHR45985">
    <property type="match status" value="1"/>
</dbReference>
<evidence type="ECO:0000313" key="3">
    <source>
        <dbReference type="Proteomes" id="UP000070258"/>
    </source>
</evidence>
<accession>A0A137ZZJ2</accession>
<feature type="chain" id="PRO_5038902862" evidence="1">
    <location>
        <begin position="28"/>
        <end position="389"/>
    </location>
</feature>
<evidence type="ECO:0000256" key="1">
    <source>
        <dbReference type="SAM" id="SignalP"/>
    </source>
</evidence>
<comment type="caution">
    <text evidence="2">The sequence shown here is derived from an EMBL/GenBank/DDBJ whole genome shotgun (WGS) entry which is preliminary data.</text>
</comment>